<proteinExistence type="predicted"/>
<gene>
    <name evidence="2" type="ORF">H8Z83_14915</name>
</gene>
<organism evidence="2 3">
    <name type="scientific">Dysosmobacter segnis</name>
    <dbReference type="NCBI Taxonomy" id="2763042"/>
    <lineage>
        <taxon>Bacteria</taxon>
        <taxon>Bacillati</taxon>
        <taxon>Bacillota</taxon>
        <taxon>Clostridia</taxon>
        <taxon>Eubacteriales</taxon>
        <taxon>Oscillospiraceae</taxon>
        <taxon>Dysosmobacter</taxon>
    </lineage>
</organism>
<feature type="domain" description="Recombinase" evidence="1">
    <location>
        <begin position="7"/>
        <end position="105"/>
    </location>
</feature>
<dbReference type="RefSeq" id="WP_187015782.1">
    <property type="nucleotide sequence ID" value="NZ_JACOQI010000019.1"/>
</dbReference>
<dbReference type="PANTHER" id="PTHR30461:SF23">
    <property type="entry name" value="DNA RECOMBINASE-RELATED"/>
    <property type="match status" value="1"/>
</dbReference>
<reference evidence="2" key="1">
    <citation type="submission" date="2020-08" db="EMBL/GenBank/DDBJ databases">
        <title>Genome public.</title>
        <authorList>
            <person name="Liu C."/>
            <person name="Sun Q."/>
        </authorList>
    </citation>
    <scope>NUCLEOTIDE SEQUENCE</scope>
    <source>
        <strain evidence="2">BX15</strain>
    </source>
</reference>
<dbReference type="InterPro" id="IPR011109">
    <property type="entry name" value="DNA_bind_recombinase_dom"/>
</dbReference>
<dbReference type="AlphaFoldDB" id="A0A923S8C1"/>
<evidence type="ECO:0000313" key="2">
    <source>
        <dbReference type="EMBL" id="MBC5771590.1"/>
    </source>
</evidence>
<dbReference type="Gene3D" id="3.90.1750.20">
    <property type="entry name" value="Putative Large Serine Recombinase, Chain B, Domain 2"/>
    <property type="match status" value="1"/>
</dbReference>
<sequence>MINRKILYGYQIRDGALVIVPEEQQTIRMAFTLYIAGTSYQAVADALNHQNIPYCPEAPLWDKHKVKRLLENPRYTGKDGFPAAVDADTFQAARKKAEEKNALRQPRGGKSPIARLTPYFRCTCGGKLIRIGGKWLDSSELHLKCGSCGSTITTDTDTVLTEANRQIYAHEHPKQPAYAPSAEVIRLSNAINRGLEQPDSPEAVMALILQGVAARYDCCPEPISEYENFDHLPKADWNHFRRVVSYITITQEHIITVQFTDQAGKDE</sequence>
<accession>A0A923S8C1</accession>
<comment type="caution">
    <text evidence="2">The sequence shown here is derived from an EMBL/GenBank/DDBJ whole genome shotgun (WGS) entry which is preliminary data.</text>
</comment>
<name>A0A923S8C1_9FIRM</name>
<protein>
    <submittedName>
        <fullName evidence="2">Recombinase family protein</fullName>
    </submittedName>
</protein>
<dbReference type="GO" id="GO:0000150">
    <property type="term" value="F:DNA strand exchange activity"/>
    <property type="evidence" value="ECO:0007669"/>
    <property type="project" value="InterPro"/>
</dbReference>
<dbReference type="PROSITE" id="PS51737">
    <property type="entry name" value="RECOMBINASE_DNA_BIND"/>
    <property type="match status" value="1"/>
</dbReference>
<dbReference type="EMBL" id="JACOQI010000019">
    <property type="protein sequence ID" value="MBC5771590.1"/>
    <property type="molecule type" value="Genomic_DNA"/>
</dbReference>
<keyword evidence="3" id="KW-1185">Reference proteome</keyword>
<evidence type="ECO:0000259" key="1">
    <source>
        <dbReference type="PROSITE" id="PS51737"/>
    </source>
</evidence>
<dbReference type="GO" id="GO:0003677">
    <property type="term" value="F:DNA binding"/>
    <property type="evidence" value="ECO:0007669"/>
    <property type="project" value="InterPro"/>
</dbReference>
<dbReference type="InterPro" id="IPR038109">
    <property type="entry name" value="DNA_bind_recomb_sf"/>
</dbReference>
<dbReference type="PANTHER" id="PTHR30461">
    <property type="entry name" value="DNA-INVERTASE FROM LAMBDOID PROPHAGE"/>
    <property type="match status" value="1"/>
</dbReference>
<dbReference type="InterPro" id="IPR050639">
    <property type="entry name" value="SSR_resolvase"/>
</dbReference>
<dbReference type="Pfam" id="PF07508">
    <property type="entry name" value="Recombinase"/>
    <property type="match status" value="1"/>
</dbReference>
<dbReference type="Proteomes" id="UP000620327">
    <property type="component" value="Unassembled WGS sequence"/>
</dbReference>
<evidence type="ECO:0000313" key="3">
    <source>
        <dbReference type="Proteomes" id="UP000620327"/>
    </source>
</evidence>